<proteinExistence type="predicted"/>
<protein>
    <submittedName>
        <fullName evidence="2">Uncharacterized protein</fullName>
    </submittedName>
</protein>
<feature type="transmembrane region" description="Helical" evidence="1">
    <location>
        <begin position="161"/>
        <end position="181"/>
    </location>
</feature>
<reference evidence="2 3" key="1">
    <citation type="journal article" date="2023" name="Elife">
        <title>Identification of key yeast species and microbe-microbe interactions impacting larval growth of Drosophila in the wild.</title>
        <authorList>
            <person name="Mure A."/>
            <person name="Sugiura Y."/>
            <person name="Maeda R."/>
            <person name="Honda K."/>
            <person name="Sakurai N."/>
            <person name="Takahashi Y."/>
            <person name="Watada M."/>
            <person name="Katoh T."/>
            <person name="Gotoh A."/>
            <person name="Gotoh Y."/>
            <person name="Taniguchi I."/>
            <person name="Nakamura K."/>
            <person name="Hayashi T."/>
            <person name="Katayama T."/>
            <person name="Uemura T."/>
            <person name="Hattori Y."/>
        </authorList>
    </citation>
    <scope>NUCLEOTIDE SEQUENCE [LARGE SCALE GENOMIC DNA]</scope>
    <source>
        <strain evidence="2 3">SB-73</strain>
    </source>
</reference>
<feature type="transmembrane region" description="Helical" evidence="1">
    <location>
        <begin position="101"/>
        <end position="120"/>
    </location>
</feature>
<keyword evidence="1" id="KW-1133">Transmembrane helix</keyword>
<comment type="caution">
    <text evidence="2">The sequence shown here is derived from an EMBL/GenBank/DDBJ whole genome shotgun (WGS) entry which is preliminary data.</text>
</comment>
<organism evidence="2 3">
    <name type="scientific">Starmerella bacillaris</name>
    <name type="common">Yeast</name>
    <name type="synonym">Candida zemplinina</name>
    <dbReference type="NCBI Taxonomy" id="1247836"/>
    <lineage>
        <taxon>Eukaryota</taxon>
        <taxon>Fungi</taxon>
        <taxon>Dikarya</taxon>
        <taxon>Ascomycota</taxon>
        <taxon>Saccharomycotina</taxon>
        <taxon>Dipodascomycetes</taxon>
        <taxon>Dipodascales</taxon>
        <taxon>Trichomonascaceae</taxon>
        <taxon>Starmerella</taxon>
    </lineage>
</organism>
<name>A0AAV5RLU5_STABA</name>
<keyword evidence="1" id="KW-0472">Membrane</keyword>
<feature type="transmembrane region" description="Helical" evidence="1">
    <location>
        <begin position="132"/>
        <end position="155"/>
    </location>
</feature>
<accession>A0AAV5RLU5</accession>
<keyword evidence="1" id="KW-0812">Transmembrane</keyword>
<feature type="transmembrane region" description="Helical" evidence="1">
    <location>
        <begin position="225"/>
        <end position="244"/>
    </location>
</feature>
<dbReference type="AlphaFoldDB" id="A0AAV5RLU5"/>
<evidence type="ECO:0000313" key="2">
    <source>
        <dbReference type="EMBL" id="GMM51718.1"/>
    </source>
</evidence>
<sequence length="419" mass="46705">MPALEILRLVCGLIVCCVAGAPISTLSVIQPILLDGGVYSEKCEVHYTETTSLSSNTEAANITYIFCEASESAYKQLYTTSLAACAVSILPALLTVRKNGFTVPFLCCALFLAAGSVIVSDNSALNQYIDKYLIGFPLIACAAPFAILNTTASAIRLNLSTPFYALIFVCSRMQPFLFMWLRSISNDIEELMLRYVYAPIALIIATLLLMTMANDSDQFDMPESFIPAVLNTNIFRFVAIWAAINTMLQDYSLFTDILKSKFHVAFKFFIDLEVKDFLIDVQFDIDDRILVALQVFVVLASLLLLSLPKAGFILSLLSCFIVNASEYYHLYATLHSAVLLLLFTQYINPSLIPFAYLIVFLLSSTIEQIFLDYNKVTIHHSLIVAQLVVALGFGYFPQRAKQHQDRELLELEVEQALTP</sequence>
<feature type="transmembrane region" description="Helical" evidence="1">
    <location>
        <begin position="377"/>
        <end position="396"/>
    </location>
</feature>
<dbReference type="EMBL" id="BTGC01000008">
    <property type="protein sequence ID" value="GMM51718.1"/>
    <property type="molecule type" value="Genomic_DNA"/>
</dbReference>
<keyword evidence="3" id="KW-1185">Reference proteome</keyword>
<evidence type="ECO:0000313" key="3">
    <source>
        <dbReference type="Proteomes" id="UP001362899"/>
    </source>
</evidence>
<gene>
    <name evidence="2" type="ORF">DASB73_026810</name>
</gene>
<feature type="transmembrane region" description="Helical" evidence="1">
    <location>
        <begin position="193"/>
        <end position="213"/>
    </location>
</feature>
<evidence type="ECO:0000256" key="1">
    <source>
        <dbReference type="SAM" id="Phobius"/>
    </source>
</evidence>
<feature type="transmembrane region" description="Helical" evidence="1">
    <location>
        <begin position="6"/>
        <end position="29"/>
    </location>
</feature>
<feature type="transmembrane region" description="Helical" evidence="1">
    <location>
        <begin position="289"/>
        <end position="307"/>
    </location>
</feature>
<dbReference type="Proteomes" id="UP001362899">
    <property type="component" value="Unassembled WGS sequence"/>
</dbReference>